<feature type="transmembrane region" description="Helical" evidence="9">
    <location>
        <begin position="21"/>
        <end position="40"/>
    </location>
</feature>
<dbReference type="PANTHER" id="PTHR24421:SF10">
    <property type="entry name" value="NITRATE_NITRITE SENSOR PROTEIN NARQ"/>
    <property type="match status" value="1"/>
</dbReference>
<evidence type="ECO:0000256" key="4">
    <source>
        <dbReference type="ARBA" id="ARBA00022679"/>
    </source>
</evidence>
<dbReference type="EMBL" id="JADIVZ010000001">
    <property type="protein sequence ID" value="MBF4160096.1"/>
    <property type="molecule type" value="Genomic_DNA"/>
</dbReference>
<keyword evidence="6 11" id="KW-0418">Kinase</keyword>
<sequence length="362" mass="39200">MLALSATVWGSLARWQLAKDPWWTVSDIALGVASFVLVHYRRRWPVPVALLTAAVAGVSGTAAGPAVLAAVSMSTRRRWREIAQLSVVTVIATSAWTTLTLPTQTAPLWGLLGLNTLATGATVGWGMYLGSRRELVWALRQRAERAEAEQELRAAQSRSNERARIAREMHDVLAHRISRIAMQAGALGYRDDLDMEQMRAGTAVIKDQAHEALTELRAVLGVLRDADGAVLDAPLPTYTDLPDLVAQARESGLRVEFVDGLVDADPPPDTVGRALYRVVQEALTNAAKHAPGATVVVELDGDVDRGVTLRVRNPLGFARTRTPGARLGLIGLTERAEQRGGRLEHGVRGDEFVLSGWLPWAA</sequence>
<keyword evidence="9" id="KW-0812">Transmembrane</keyword>
<evidence type="ECO:0000313" key="12">
    <source>
        <dbReference type="Proteomes" id="UP000656804"/>
    </source>
</evidence>
<dbReference type="AlphaFoldDB" id="A0A930UXI7"/>
<dbReference type="InterPro" id="IPR011712">
    <property type="entry name" value="Sig_transdc_His_kin_sub3_dim/P"/>
</dbReference>
<evidence type="ECO:0000256" key="7">
    <source>
        <dbReference type="ARBA" id="ARBA00022840"/>
    </source>
</evidence>
<dbReference type="InterPro" id="IPR050482">
    <property type="entry name" value="Sensor_HK_TwoCompSys"/>
</dbReference>
<evidence type="ECO:0000313" key="11">
    <source>
        <dbReference type="EMBL" id="MBF4160096.1"/>
    </source>
</evidence>
<evidence type="ECO:0000256" key="2">
    <source>
        <dbReference type="ARBA" id="ARBA00012438"/>
    </source>
</evidence>
<accession>A0A930UXI7</accession>
<keyword evidence="8" id="KW-0902">Two-component regulatory system</keyword>
<keyword evidence="9" id="KW-1133">Transmembrane helix</keyword>
<feature type="transmembrane region" description="Helical" evidence="9">
    <location>
        <begin position="46"/>
        <end position="70"/>
    </location>
</feature>
<keyword evidence="5" id="KW-0547">Nucleotide-binding</keyword>
<organism evidence="11 12">
    <name type="scientific">Nocardioides acrostichi</name>
    <dbReference type="NCBI Taxonomy" id="2784339"/>
    <lineage>
        <taxon>Bacteria</taxon>
        <taxon>Bacillati</taxon>
        <taxon>Actinomycetota</taxon>
        <taxon>Actinomycetes</taxon>
        <taxon>Propionibacteriales</taxon>
        <taxon>Nocardioidaceae</taxon>
        <taxon>Nocardioides</taxon>
    </lineage>
</organism>
<dbReference type="Gene3D" id="3.30.565.10">
    <property type="entry name" value="Histidine kinase-like ATPase, C-terminal domain"/>
    <property type="match status" value="1"/>
</dbReference>
<dbReference type="GO" id="GO:0046983">
    <property type="term" value="F:protein dimerization activity"/>
    <property type="evidence" value="ECO:0007669"/>
    <property type="project" value="InterPro"/>
</dbReference>
<keyword evidence="12" id="KW-1185">Reference proteome</keyword>
<dbReference type="InterPro" id="IPR036890">
    <property type="entry name" value="HATPase_C_sf"/>
</dbReference>
<dbReference type="Pfam" id="PF07730">
    <property type="entry name" value="HisKA_3"/>
    <property type="match status" value="1"/>
</dbReference>
<dbReference type="CDD" id="cd16917">
    <property type="entry name" value="HATPase_UhpB-NarQ-NarX-like"/>
    <property type="match status" value="1"/>
</dbReference>
<dbReference type="EC" id="2.7.13.3" evidence="2"/>
<evidence type="ECO:0000256" key="6">
    <source>
        <dbReference type="ARBA" id="ARBA00022777"/>
    </source>
</evidence>
<protein>
    <recommendedName>
        <fullName evidence="2">histidine kinase</fullName>
        <ecNumber evidence="2">2.7.13.3</ecNumber>
    </recommendedName>
</protein>
<evidence type="ECO:0000256" key="8">
    <source>
        <dbReference type="ARBA" id="ARBA00023012"/>
    </source>
</evidence>
<dbReference type="Gene3D" id="1.20.5.1930">
    <property type="match status" value="1"/>
</dbReference>
<keyword evidence="9" id="KW-0472">Membrane</keyword>
<feature type="domain" description="Signal transduction histidine kinase subgroup 3 dimerisation and phosphoacceptor" evidence="10">
    <location>
        <begin position="161"/>
        <end position="226"/>
    </location>
</feature>
<comment type="catalytic activity">
    <reaction evidence="1">
        <text>ATP + protein L-histidine = ADP + protein N-phospho-L-histidine.</text>
        <dbReference type="EC" id="2.7.13.3"/>
    </reaction>
</comment>
<evidence type="ECO:0000259" key="10">
    <source>
        <dbReference type="Pfam" id="PF07730"/>
    </source>
</evidence>
<dbReference type="GO" id="GO:0005524">
    <property type="term" value="F:ATP binding"/>
    <property type="evidence" value="ECO:0007669"/>
    <property type="project" value="UniProtKB-KW"/>
</dbReference>
<evidence type="ECO:0000256" key="1">
    <source>
        <dbReference type="ARBA" id="ARBA00000085"/>
    </source>
</evidence>
<evidence type="ECO:0000256" key="5">
    <source>
        <dbReference type="ARBA" id="ARBA00022741"/>
    </source>
</evidence>
<reference evidence="11" key="1">
    <citation type="submission" date="2020-11" db="EMBL/GenBank/DDBJ databases">
        <title>Nocardioides sp. CBS4Y-1, whole genome shotgun sequence.</title>
        <authorList>
            <person name="Tuo L."/>
        </authorList>
    </citation>
    <scope>NUCLEOTIDE SEQUENCE</scope>
    <source>
        <strain evidence="11">CBS4Y-1</strain>
    </source>
</reference>
<name>A0A930UXI7_9ACTN</name>
<evidence type="ECO:0000256" key="3">
    <source>
        <dbReference type="ARBA" id="ARBA00022553"/>
    </source>
</evidence>
<feature type="transmembrane region" description="Helical" evidence="9">
    <location>
        <begin position="108"/>
        <end position="130"/>
    </location>
</feature>
<feature type="transmembrane region" description="Helical" evidence="9">
    <location>
        <begin position="82"/>
        <end position="102"/>
    </location>
</feature>
<comment type="caution">
    <text evidence="11">The sequence shown here is derived from an EMBL/GenBank/DDBJ whole genome shotgun (WGS) entry which is preliminary data.</text>
</comment>
<dbReference type="GO" id="GO:0016020">
    <property type="term" value="C:membrane"/>
    <property type="evidence" value="ECO:0007669"/>
    <property type="project" value="InterPro"/>
</dbReference>
<evidence type="ECO:0000256" key="9">
    <source>
        <dbReference type="SAM" id="Phobius"/>
    </source>
</evidence>
<dbReference type="SUPFAM" id="SSF55874">
    <property type="entry name" value="ATPase domain of HSP90 chaperone/DNA topoisomerase II/histidine kinase"/>
    <property type="match status" value="1"/>
</dbReference>
<gene>
    <name evidence="11" type="ORF">ISG29_00205</name>
</gene>
<keyword evidence="3" id="KW-0597">Phosphoprotein</keyword>
<dbReference type="GO" id="GO:0000155">
    <property type="term" value="F:phosphorelay sensor kinase activity"/>
    <property type="evidence" value="ECO:0007669"/>
    <property type="project" value="InterPro"/>
</dbReference>
<dbReference type="Proteomes" id="UP000656804">
    <property type="component" value="Unassembled WGS sequence"/>
</dbReference>
<keyword evidence="7" id="KW-0067">ATP-binding</keyword>
<keyword evidence="4" id="KW-0808">Transferase</keyword>
<proteinExistence type="predicted"/>
<dbReference type="PANTHER" id="PTHR24421">
    <property type="entry name" value="NITRATE/NITRITE SENSOR PROTEIN NARX-RELATED"/>
    <property type="match status" value="1"/>
</dbReference>